<proteinExistence type="predicted"/>
<comment type="caution">
    <text evidence="3">The sequence shown here is derived from an EMBL/GenBank/DDBJ whole genome shotgun (WGS) entry which is preliminary data.</text>
</comment>
<dbReference type="Proteomes" id="UP001144471">
    <property type="component" value="Unassembled WGS sequence"/>
</dbReference>
<gene>
    <name evidence="3" type="ORF">PM10SUCC1_16910</name>
</gene>
<dbReference type="InterPro" id="IPR047216">
    <property type="entry name" value="Endonuclease_DUF559_bact"/>
</dbReference>
<evidence type="ECO:0000256" key="1">
    <source>
        <dbReference type="SAM" id="MobiDB-lite"/>
    </source>
</evidence>
<dbReference type="CDD" id="cd01038">
    <property type="entry name" value="Endonuclease_DUF559"/>
    <property type="match status" value="1"/>
</dbReference>
<dbReference type="SUPFAM" id="SSF52980">
    <property type="entry name" value="Restriction endonuclease-like"/>
    <property type="match status" value="1"/>
</dbReference>
<dbReference type="InterPro" id="IPR011335">
    <property type="entry name" value="Restrct_endonuc-II-like"/>
</dbReference>
<dbReference type="PANTHER" id="PTHR38590">
    <property type="entry name" value="BLL0828 PROTEIN"/>
    <property type="match status" value="1"/>
</dbReference>
<dbReference type="InterPro" id="IPR007569">
    <property type="entry name" value="DUF559"/>
</dbReference>
<dbReference type="Pfam" id="PF04480">
    <property type="entry name" value="DUF559"/>
    <property type="match status" value="1"/>
</dbReference>
<dbReference type="EMBL" id="BSDY01000006">
    <property type="protein sequence ID" value="GLI56177.1"/>
    <property type="molecule type" value="Genomic_DNA"/>
</dbReference>
<evidence type="ECO:0000259" key="2">
    <source>
        <dbReference type="Pfam" id="PF04480"/>
    </source>
</evidence>
<evidence type="ECO:0000313" key="4">
    <source>
        <dbReference type="Proteomes" id="UP001144471"/>
    </source>
</evidence>
<evidence type="ECO:0000313" key="3">
    <source>
        <dbReference type="EMBL" id="GLI56177.1"/>
    </source>
</evidence>
<dbReference type="AlphaFoldDB" id="A0A9W6LN11"/>
<sequence length="121" mass="14423">MPRKLYDKPSTEEKRRNLKKNQTEAEEMLWNKLRNRQFMGLKFRRQYGVGDYIADFYCPKLKLVIEVDGEIHESIEAREYDRIRDEYFNSLGIKTIRVKNHEVKGDIEGLLTTIILPMVSL</sequence>
<dbReference type="PANTHER" id="PTHR38590:SF1">
    <property type="entry name" value="BLL0828 PROTEIN"/>
    <property type="match status" value="1"/>
</dbReference>
<protein>
    <recommendedName>
        <fullName evidence="2">DUF559 domain-containing protein</fullName>
    </recommendedName>
</protein>
<accession>A0A9W6LN11</accession>
<name>A0A9W6LN11_9FUSO</name>
<feature type="domain" description="DUF559" evidence="2">
    <location>
        <begin position="13"/>
        <end position="115"/>
    </location>
</feature>
<reference evidence="3" key="1">
    <citation type="submission" date="2022-12" db="EMBL/GenBank/DDBJ databases">
        <title>Reference genome sequencing for broad-spectrum identification of bacterial and archaeal isolates by mass spectrometry.</title>
        <authorList>
            <person name="Sekiguchi Y."/>
            <person name="Tourlousse D.M."/>
        </authorList>
    </citation>
    <scope>NUCLEOTIDE SEQUENCE</scope>
    <source>
        <strain evidence="3">10succ1</strain>
    </source>
</reference>
<feature type="compositionally biased region" description="Basic and acidic residues" evidence="1">
    <location>
        <begin position="1"/>
        <end position="15"/>
    </location>
</feature>
<dbReference type="Gene3D" id="3.40.960.10">
    <property type="entry name" value="VSR Endonuclease"/>
    <property type="match status" value="1"/>
</dbReference>
<organism evidence="3 4">
    <name type="scientific">Propionigenium maris DSM 9537</name>
    <dbReference type="NCBI Taxonomy" id="1123000"/>
    <lineage>
        <taxon>Bacteria</taxon>
        <taxon>Fusobacteriati</taxon>
        <taxon>Fusobacteriota</taxon>
        <taxon>Fusobacteriia</taxon>
        <taxon>Fusobacteriales</taxon>
        <taxon>Fusobacteriaceae</taxon>
        <taxon>Propionigenium</taxon>
    </lineage>
</organism>
<feature type="region of interest" description="Disordered" evidence="1">
    <location>
        <begin position="1"/>
        <end position="21"/>
    </location>
</feature>
<dbReference type="RefSeq" id="WP_281835126.1">
    <property type="nucleotide sequence ID" value="NZ_BSDY01000006.1"/>
</dbReference>
<keyword evidence="4" id="KW-1185">Reference proteome</keyword>